<dbReference type="AlphaFoldDB" id="A0A4R6UJA4"/>
<comment type="caution">
    <text evidence="2">The sequence shown here is derived from an EMBL/GenBank/DDBJ whole genome shotgun (WGS) entry which is preliminary data.</text>
</comment>
<dbReference type="Pfam" id="PF10023">
    <property type="entry name" value="Aminopep"/>
    <property type="match status" value="1"/>
</dbReference>
<dbReference type="InterPro" id="IPR014553">
    <property type="entry name" value="Aminopept"/>
</dbReference>
<dbReference type="GO" id="GO:0004177">
    <property type="term" value="F:aminopeptidase activity"/>
    <property type="evidence" value="ECO:0007669"/>
    <property type="project" value="UniProtKB-KW"/>
</dbReference>
<keyword evidence="3" id="KW-1185">Reference proteome</keyword>
<evidence type="ECO:0000313" key="3">
    <source>
        <dbReference type="Proteomes" id="UP000295510"/>
    </source>
</evidence>
<protein>
    <submittedName>
        <fullName evidence="2">Putative aminopeptidase</fullName>
    </submittedName>
</protein>
<dbReference type="Proteomes" id="UP000295510">
    <property type="component" value="Unassembled WGS sequence"/>
</dbReference>
<gene>
    <name evidence="2" type="ORF">DFR43_10752</name>
</gene>
<sequence length="388" mass="43223">MKRALPWIGWWAGLALLAGCAGTPSGDGVARYDEPTRQWVTDPAYYLQSVSGHLAVMRAARPVTDWLADPDTPERLRQRLVLAQSIRAFAADVLHLPRNASYTRYADLQRRAVVWNVVAAPPHALALHAWCFPVAGCMGYKGFYDEAAARAFAAGLPDRWDVGVYPVPAYSTLGWTNWLGGDPLLNTFIHLPDGELARLIFHELAHQLVYVAGDTAFNESFATAVERIGGTLWLAQAASEEARAAYRVFDERRQAFRALTRQTRDALQALYTQAAQEGWPAGRTDAEKARIIEAFGQRYETLKAAWDGFAGYDEWVKQANNALFAIQAAYDEWVPAFEALFHEQGRDFAAFYRAVRELARLPRPQREARLQGLVSAAALHSSVPTRSM</sequence>
<keyword evidence="1" id="KW-0732">Signal</keyword>
<dbReference type="PROSITE" id="PS51257">
    <property type="entry name" value="PROKAR_LIPOPROTEIN"/>
    <property type="match status" value="1"/>
</dbReference>
<dbReference type="EMBL" id="SNYL01000007">
    <property type="protein sequence ID" value="TDQ43284.1"/>
    <property type="molecule type" value="Genomic_DNA"/>
</dbReference>
<keyword evidence="2" id="KW-0378">Hydrolase</keyword>
<proteinExistence type="predicted"/>
<dbReference type="RefSeq" id="WP_133597159.1">
    <property type="nucleotide sequence ID" value="NZ_SNYL01000007.1"/>
</dbReference>
<dbReference type="OrthoDB" id="357991at2"/>
<reference evidence="2 3" key="1">
    <citation type="submission" date="2019-03" db="EMBL/GenBank/DDBJ databases">
        <title>Genomic Encyclopedia of Type Strains, Phase IV (KMG-IV): sequencing the most valuable type-strain genomes for metagenomic binning, comparative biology and taxonomic classification.</title>
        <authorList>
            <person name="Goeker M."/>
        </authorList>
    </citation>
    <scope>NUCLEOTIDE SEQUENCE [LARGE SCALE GENOMIC DNA]</scope>
    <source>
        <strain evidence="2 3">DSM 19605</strain>
    </source>
</reference>
<feature type="signal peptide" evidence="1">
    <location>
        <begin position="1"/>
        <end position="17"/>
    </location>
</feature>
<dbReference type="PIRSF" id="PIRSF029285">
    <property type="entry name" value="Aminopept"/>
    <property type="match status" value="1"/>
</dbReference>
<name>A0A4R6UJA4_9BURK</name>
<keyword evidence="2" id="KW-0645">Protease</keyword>
<feature type="chain" id="PRO_5020250574" evidence="1">
    <location>
        <begin position="18"/>
        <end position="388"/>
    </location>
</feature>
<accession>A0A4R6UJA4</accession>
<keyword evidence="2" id="KW-0031">Aminopeptidase</keyword>
<evidence type="ECO:0000313" key="2">
    <source>
        <dbReference type="EMBL" id="TDQ43284.1"/>
    </source>
</evidence>
<evidence type="ECO:0000256" key="1">
    <source>
        <dbReference type="SAM" id="SignalP"/>
    </source>
</evidence>
<organism evidence="2 3">
    <name type="scientific">Tepidicella xavieri</name>
    <dbReference type="NCBI Taxonomy" id="360241"/>
    <lineage>
        <taxon>Bacteria</taxon>
        <taxon>Pseudomonadati</taxon>
        <taxon>Pseudomonadota</taxon>
        <taxon>Betaproteobacteria</taxon>
        <taxon>Burkholderiales</taxon>
        <taxon>Tepidicella</taxon>
    </lineage>
</organism>